<evidence type="ECO:0000313" key="2">
    <source>
        <dbReference type="EMBL" id="KAH7115279.1"/>
    </source>
</evidence>
<dbReference type="Proteomes" id="UP000700596">
    <property type="component" value="Unassembled WGS sequence"/>
</dbReference>
<organism evidence="2 3">
    <name type="scientific">Dendryphion nanum</name>
    <dbReference type="NCBI Taxonomy" id="256645"/>
    <lineage>
        <taxon>Eukaryota</taxon>
        <taxon>Fungi</taxon>
        <taxon>Dikarya</taxon>
        <taxon>Ascomycota</taxon>
        <taxon>Pezizomycotina</taxon>
        <taxon>Dothideomycetes</taxon>
        <taxon>Pleosporomycetidae</taxon>
        <taxon>Pleosporales</taxon>
        <taxon>Torulaceae</taxon>
        <taxon>Dendryphion</taxon>
    </lineage>
</organism>
<dbReference type="EMBL" id="JAGMWT010000016">
    <property type="protein sequence ID" value="KAH7115279.1"/>
    <property type="molecule type" value="Genomic_DNA"/>
</dbReference>
<dbReference type="CDD" id="cd22811">
    <property type="entry name" value="agbl-like"/>
    <property type="match status" value="1"/>
</dbReference>
<gene>
    <name evidence="2" type="ORF">B0J11DRAFT_618852</name>
</gene>
<sequence>MYIPTSILLLATLALPSFAADCFQQSGCKKCASFQQLQDLKNNYCANKWNQANPPLQYNGYSHAQVFGGPVGNKKLCQDAFDDIIGQCYGKNDGGDFNYNGWDLRLGFCQCD</sequence>
<protein>
    <submittedName>
        <fullName evidence="2">Uncharacterized protein</fullName>
    </submittedName>
</protein>
<comment type="caution">
    <text evidence="2">The sequence shown here is derived from an EMBL/GenBank/DDBJ whole genome shotgun (WGS) entry which is preliminary data.</text>
</comment>
<feature type="chain" id="PRO_5040332250" evidence="1">
    <location>
        <begin position="20"/>
        <end position="112"/>
    </location>
</feature>
<dbReference type="OrthoDB" id="4216327at2759"/>
<accession>A0A9P9ID15</accession>
<proteinExistence type="predicted"/>
<dbReference type="InterPro" id="IPR048508">
    <property type="entry name" value="LDL"/>
</dbReference>
<name>A0A9P9ID15_9PLEO</name>
<keyword evidence="3" id="KW-1185">Reference proteome</keyword>
<evidence type="ECO:0000256" key="1">
    <source>
        <dbReference type="SAM" id="SignalP"/>
    </source>
</evidence>
<evidence type="ECO:0000313" key="3">
    <source>
        <dbReference type="Proteomes" id="UP000700596"/>
    </source>
</evidence>
<reference evidence="2" key="1">
    <citation type="journal article" date="2021" name="Nat. Commun.">
        <title>Genetic determinants of endophytism in the Arabidopsis root mycobiome.</title>
        <authorList>
            <person name="Mesny F."/>
            <person name="Miyauchi S."/>
            <person name="Thiergart T."/>
            <person name="Pickel B."/>
            <person name="Atanasova L."/>
            <person name="Karlsson M."/>
            <person name="Huettel B."/>
            <person name="Barry K.W."/>
            <person name="Haridas S."/>
            <person name="Chen C."/>
            <person name="Bauer D."/>
            <person name="Andreopoulos W."/>
            <person name="Pangilinan J."/>
            <person name="LaButti K."/>
            <person name="Riley R."/>
            <person name="Lipzen A."/>
            <person name="Clum A."/>
            <person name="Drula E."/>
            <person name="Henrissat B."/>
            <person name="Kohler A."/>
            <person name="Grigoriev I.V."/>
            <person name="Martin F.M."/>
            <person name="Hacquard S."/>
        </authorList>
    </citation>
    <scope>NUCLEOTIDE SEQUENCE</scope>
    <source>
        <strain evidence="2">MPI-CAGE-CH-0243</strain>
    </source>
</reference>
<feature type="signal peptide" evidence="1">
    <location>
        <begin position="1"/>
        <end position="19"/>
    </location>
</feature>
<dbReference type="AlphaFoldDB" id="A0A9P9ID15"/>
<keyword evidence="1" id="KW-0732">Signal</keyword>
<dbReference type="Pfam" id="PF21691">
    <property type="entry name" value="LDL"/>
    <property type="match status" value="1"/>
</dbReference>